<dbReference type="STRING" id="22663.A0A2I0KIH3"/>
<sequence length="283" mass="32370">MESQLTPYERFRKYGPPSFSGSADPIEAENLIAGMERIFSVMEVSDTQRVALATFMLEGDAQYWWEATQRRLDPNSSHVITWVEFTQAFYNKYFPASFRRAKEREFLNLKQGDLSVAEYEVKFTKLSRFTPTLVSDEASKCSRFLDGLNLNIRSRVSVLEIPLFADLYNKAIIAEGDLQEEVLQREQSRTQPSSLMVEGSSRPPKRGGLIQGFNRGKSTYQQFPHWSHEDKGMRSQSGGSYGGTNLPRHQNFTNLVLEWPLTSRFMVGLVEHLCVGMKLERGN</sequence>
<proteinExistence type="predicted"/>
<name>A0A2I0KIH3_PUNGR</name>
<evidence type="ECO:0000259" key="2">
    <source>
        <dbReference type="Pfam" id="PF03732"/>
    </source>
</evidence>
<dbReference type="InterPro" id="IPR018247">
    <property type="entry name" value="EF_Hand_1_Ca_BS"/>
</dbReference>
<feature type="region of interest" description="Disordered" evidence="1">
    <location>
        <begin position="184"/>
        <end position="207"/>
    </location>
</feature>
<evidence type="ECO:0000313" key="3">
    <source>
        <dbReference type="EMBL" id="PKI68249.1"/>
    </source>
</evidence>
<protein>
    <recommendedName>
        <fullName evidence="2">Retrotransposon gag domain-containing protein</fullName>
    </recommendedName>
</protein>
<dbReference type="PANTHER" id="PTHR34482">
    <property type="entry name" value="DNA DAMAGE-INDUCIBLE PROTEIN 1-LIKE"/>
    <property type="match status" value="1"/>
</dbReference>
<dbReference type="PROSITE" id="PS00018">
    <property type="entry name" value="EF_HAND_1"/>
    <property type="match status" value="1"/>
</dbReference>
<organism evidence="3 4">
    <name type="scientific">Punica granatum</name>
    <name type="common">Pomegranate</name>
    <dbReference type="NCBI Taxonomy" id="22663"/>
    <lineage>
        <taxon>Eukaryota</taxon>
        <taxon>Viridiplantae</taxon>
        <taxon>Streptophyta</taxon>
        <taxon>Embryophyta</taxon>
        <taxon>Tracheophyta</taxon>
        <taxon>Spermatophyta</taxon>
        <taxon>Magnoliopsida</taxon>
        <taxon>eudicotyledons</taxon>
        <taxon>Gunneridae</taxon>
        <taxon>Pentapetalae</taxon>
        <taxon>rosids</taxon>
        <taxon>malvids</taxon>
        <taxon>Myrtales</taxon>
        <taxon>Lythraceae</taxon>
        <taxon>Punica</taxon>
    </lineage>
</organism>
<gene>
    <name evidence="3" type="ORF">CRG98_011385</name>
</gene>
<dbReference type="Pfam" id="PF03732">
    <property type="entry name" value="Retrotrans_gag"/>
    <property type="match status" value="1"/>
</dbReference>
<reference evidence="3 4" key="1">
    <citation type="submission" date="2017-11" db="EMBL/GenBank/DDBJ databases">
        <title>De-novo sequencing of pomegranate (Punica granatum L.) genome.</title>
        <authorList>
            <person name="Akparov Z."/>
            <person name="Amiraslanov A."/>
            <person name="Hajiyeva S."/>
            <person name="Abbasov M."/>
            <person name="Kaur K."/>
            <person name="Hamwieh A."/>
            <person name="Solovyev V."/>
            <person name="Salamov A."/>
            <person name="Braich B."/>
            <person name="Kosarev P."/>
            <person name="Mahmoud A."/>
            <person name="Hajiyev E."/>
            <person name="Babayeva S."/>
            <person name="Izzatullayeva V."/>
            <person name="Mammadov A."/>
            <person name="Mammadov A."/>
            <person name="Sharifova S."/>
            <person name="Ojaghi J."/>
            <person name="Eynullazada K."/>
            <person name="Bayramov B."/>
            <person name="Abdulazimova A."/>
            <person name="Shahmuradov I."/>
        </authorList>
    </citation>
    <scope>NUCLEOTIDE SEQUENCE [LARGE SCALE GENOMIC DNA]</scope>
    <source>
        <strain evidence="4">cv. AG2017</strain>
        <tissue evidence="3">Leaf</tissue>
    </source>
</reference>
<dbReference type="PANTHER" id="PTHR34482:SF49">
    <property type="entry name" value="RETROTRANSPOSON GAG DOMAIN-CONTAINING PROTEIN"/>
    <property type="match status" value="1"/>
</dbReference>
<evidence type="ECO:0000256" key="1">
    <source>
        <dbReference type="SAM" id="MobiDB-lite"/>
    </source>
</evidence>
<feature type="domain" description="Retrotransposon gag" evidence="2">
    <location>
        <begin position="52"/>
        <end position="149"/>
    </location>
</feature>
<dbReference type="AlphaFoldDB" id="A0A2I0KIH3"/>
<comment type="caution">
    <text evidence="3">The sequence shown here is derived from an EMBL/GenBank/DDBJ whole genome shotgun (WGS) entry which is preliminary data.</text>
</comment>
<dbReference type="InterPro" id="IPR005162">
    <property type="entry name" value="Retrotrans_gag_dom"/>
</dbReference>
<keyword evidence="4" id="KW-1185">Reference proteome</keyword>
<dbReference type="Proteomes" id="UP000233551">
    <property type="component" value="Unassembled WGS sequence"/>
</dbReference>
<dbReference type="EMBL" id="PGOL01000566">
    <property type="protein sequence ID" value="PKI68249.1"/>
    <property type="molecule type" value="Genomic_DNA"/>
</dbReference>
<accession>A0A2I0KIH3</accession>
<evidence type="ECO:0000313" key="4">
    <source>
        <dbReference type="Proteomes" id="UP000233551"/>
    </source>
</evidence>